<evidence type="ECO:0000313" key="6">
    <source>
        <dbReference type="Proteomes" id="UP000614811"/>
    </source>
</evidence>
<evidence type="ECO:0000256" key="2">
    <source>
        <dbReference type="ARBA" id="ARBA00023110"/>
    </source>
</evidence>
<dbReference type="EC" id="5.2.1.8" evidence="1"/>
<sequence length="643" mass="70923">MSGREALNLTGIFMFNSRRFTRAASATLCLITLSVSPLVWGWGERGHDVVTRVAVQNLRQMAEDNAQLVTPFLARDHMLAHLSNVPDIVWRAPYMSQQDRDSNYSTHYINLERVYSEVKAHTDVPFELTQYQQDARSKGLSAVEVGTAPWRVLQLYQAMVDALSSVPDTAADSEYEAAINEALLYAGLMSHFVGDLANPHHTTANYDGQLSGQKGLHGYFESDVVMYLPLGLSAKVSTQANQMAFQDTWFPALSDEQRAAVLRDPQALIWALLADSHSYLPQLLDLDKSISLVKPSRDPKQRAERKSAKVVAQDFESFAVERLAFGSWVLARLWWLAWDEAGQPDMTKYRSYHYPVKPDFVDPDYLLSDDENAVTDATWRALDLDRVIVMQLPSGRVVIELAPQFAPKHVENILLMTREGYFDGTAVIRSQENYVAQWGDTAGEESAAKSLGSAKQKVKVEFFADPQAVGFTPVESRDSYADQVGFVDGLPTASDGKQAWLAHCYGMVGVSRGMGDDSGNGSGLYVVTGHSPRHLDLNVTLVGRVLEGMEHLTTLPRGTGSLGFYEDPAQYVPIDSVKVASALPEGSIDIAVMRTDSAAFREHVAARTTRKEDWFLHPAGRIGLCNIAVPTSSRAALEGKAGD</sequence>
<proteinExistence type="predicted"/>
<dbReference type="PROSITE" id="PS50072">
    <property type="entry name" value="CSA_PPIASE_2"/>
    <property type="match status" value="1"/>
</dbReference>
<dbReference type="Gene3D" id="1.10.575.10">
    <property type="entry name" value="P1 Nuclease"/>
    <property type="match status" value="1"/>
</dbReference>
<evidence type="ECO:0000313" key="5">
    <source>
        <dbReference type="EMBL" id="GGZ97153.1"/>
    </source>
</evidence>
<dbReference type="InterPro" id="IPR044666">
    <property type="entry name" value="Cyclophilin_A-like"/>
</dbReference>
<dbReference type="Gene3D" id="2.40.100.10">
    <property type="entry name" value="Cyclophilin-like"/>
    <property type="match status" value="1"/>
</dbReference>
<dbReference type="InterPro" id="IPR002130">
    <property type="entry name" value="Cyclophilin-type_PPIase_dom"/>
</dbReference>
<evidence type="ECO:0000256" key="1">
    <source>
        <dbReference type="ARBA" id="ARBA00013194"/>
    </source>
</evidence>
<keyword evidence="3" id="KW-0413">Isomerase</keyword>
<dbReference type="EMBL" id="BMXA01000001">
    <property type="protein sequence ID" value="GGZ97153.1"/>
    <property type="molecule type" value="Genomic_DNA"/>
</dbReference>
<dbReference type="PANTHER" id="PTHR45625:SF4">
    <property type="entry name" value="PEPTIDYLPROLYL ISOMERASE DOMAIN AND WD REPEAT-CONTAINING PROTEIN 1"/>
    <property type="match status" value="1"/>
</dbReference>
<organism evidence="5 6">
    <name type="scientific">Arenicella chitinivorans</name>
    <dbReference type="NCBI Taxonomy" id="1329800"/>
    <lineage>
        <taxon>Bacteria</taxon>
        <taxon>Pseudomonadati</taxon>
        <taxon>Pseudomonadota</taxon>
        <taxon>Gammaproteobacteria</taxon>
        <taxon>Arenicellales</taxon>
        <taxon>Arenicellaceae</taxon>
        <taxon>Arenicella</taxon>
    </lineage>
</organism>
<dbReference type="GO" id="GO:0003755">
    <property type="term" value="F:peptidyl-prolyl cis-trans isomerase activity"/>
    <property type="evidence" value="ECO:0007669"/>
    <property type="project" value="UniProtKB-KW"/>
</dbReference>
<dbReference type="PANTHER" id="PTHR45625">
    <property type="entry name" value="PEPTIDYL-PROLYL CIS-TRANS ISOMERASE-RELATED"/>
    <property type="match status" value="1"/>
</dbReference>
<dbReference type="Proteomes" id="UP000614811">
    <property type="component" value="Unassembled WGS sequence"/>
</dbReference>
<name>A0A918RHI5_9GAMM</name>
<dbReference type="SUPFAM" id="SSF50891">
    <property type="entry name" value="Cyclophilin-like"/>
    <property type="match status" value="1"/>
</dbReference>
<comment type="caution">
    <text evidence="5">The sequence shown here is derived from an EMBL/GenBank/DDBJ whole genome shotgun (WGS) entry which is preliminary data.</text>
</comment>
<protein>
    <recommendedName>
        <fullName evidence="1">peptidylprolyl isomerase</fullName>
        <ecNumber evidence="1">5.2.1.8</ecNumber>
    </recommendedName>
</protein>
<reference evidence="5" key="2">
    <citation type="submission" date="2020-09" db="EMBL/GenBank/DDBJ databases">
        <authorList>
            <person name="Sun Q."/>
            <person name="Kim S."/>
        </authorList>
    </citation>
    <scope>NUCLEOTIDE SEQUENCE</scope>
    <source>
        <strain evidence="5">KCTC 12711</strain>
    </source>
</reference>
<accession>A0A918RHI5</accession>
<keyword evidence="2" id="KW-0697">Rotamase</keyword>
<dbReference type="InterPro" id="IPR008947">
    <property type="entry name" value="PLipase_C/P1_nuclease_dom_sf"/>
</dbReference>
<reference evidence="5" key="1">
    <citation type="journal article" date="2014" name="Int. J. Syst. Evol. Microbiol.">
        <title>Complete genome sequence of Corynebacterium casei LMG S-19264T (=DSM 44701T), isolated from a smear-ripened cheese.</title>
        <authorList>
            <consortium name="US DOE Joint Genome Institute (JGI-PGF)"/>
            <person name="Walter F."/>
            <person name="Albersmeier A."/>
            <person name="Kalinowski J."/>
            <person name="Ruckert C."/>
        </authorList>
    </citation>
    <scope>NUCLEOTIDE SEQUENCE</scope>
    <source>
        <strain evidence="5">KCTC 12711</strain>
    </source>
</reference>
<dbReference type="AlphaFoldDB" id="A0A918RHI5"/>
<evidence type="ECO:0000256" key="3">
    <source>
        <dbReference type="ARBA" id="ARBA00023235"/>
    </source>
</evidence>
<keyword evidence="6" id="KW-1185">Reference proteome</keyword>
<dbReference type="GO" id="GO:0016788">
    <property type="term" value="F:hydrolase activity, acting on ester bonds"/>
    <property type="evidence" value="ECO:0007669"/>
    <property type="project" value="InterPro"/>
</dbReference>
<dbReference type="SUPFAM" id="SSF48537">
    <property type="entry name" value="Phospholipase C/P1 nuclease"/>
    <property type="match status" value="1"/>
</dbReference>
<feature type="domain" description="PPIase cyclophilin-type" evidence="4">
    <location>
        <begin position="384"/>
        <end position="579"/>
    </location>
</feature>
<dbReference type="Pfam" id="PF00160">
    <property type="entry name" value="Pro_isomerase"/>
    <property type="match status" value="1"/>
</dbReference>
<evidence type="ECO:0000259" key="4">
    <source>
        <dbReference type="PROSITE" id="PS50072"/>
    </source>
</evidence>
<dbReference type="InterPro" id="IPR029000">
    <property type="entry name" value="Cyclophilin-like_dom_sf"/>
</dbReference>
<gene>
    <name evidence="5" type="ORF">GCM10008090_01790</name>
</gene>